<name>A0ABP5I4N3_9ACTN</name>
<evidence type="ECO:0000313" key="2">
    <source>
        <dbReference type="Proteomes" id="UP001500897"/>
    </source>
</evidence>
<organism evidence="1 2">
    <name type="scientific">Kitasatospora saccharophila</name>
    <dbReference type="NCBI Taxonomy" id="407973"/>
    <lineage>
        <taxon>Bacteria</taxon>
        <taxon>Bacillati</taxon>
        <taxon>Actinomycetota</taxon>
        <taxon>Actinomycetes</taxon>
        <taxon>Kitasatosporales</taxon>
        <taxon>Streptomycetaceae</taxon>
        <taxon>Kitasatospora</taxon>
    </lineage>
</organism>
<dbReference type="EMBL" id="BAAANS010000011">
    <property type="protein sequence ID" value="GAA2093894.1"/>
    <property type="molecule type" value="Genomic_DNA"/>
</dbReference>
<gene>
    <name evidence="1" type="ORF">GCM10009759_20920</name>
</gene>
<protein>
    <submittedName>
        <fullName evidence="1">Uncharacterized protein</fullName>
    </submittedName>
</protein>
<reference evidence="2" key="1">
    <citation type="journal article" date="2019" name="Int. J. Syst. Evol. Microbiol.">
        <title>The Global Catalogue of Microorganisms (GCM) 10K type strain sequencing project: providing services to taxonomists for standard genome sequencing and annotation.</title>
        <authorList>
            <consortium name="The Broad Institute Genomics Platform"/>
            <consortium name="The Broad Institute Genome Sequencing Center for Infectious Disease"/>
            <person name="Wu L."/>
            <person name="Ma J."/>
        </authorList>
    </citation>
    <scope>NUCLEOTIDE SEQUENCE [LARGE SCALE GENOMIC DNA]</scope>
    <source>
        <strain evidence="2">JCM 14559</strain>
    </source>
</reference>
<sequence>MVRDLGVLGELAGLRYLALTEAQWGRLLERDALPPALVAARSVGARVSEEWAARLGHPAGESYRVEGVIAGGELR</sequence>
<comment type="caution">
    <text evidence="1">The sequence shown here is derived from an EMBL/GenBank/DDBJ whole genome shotgun (WGS) entry which is preliminary data.</text>
</comment>
<proteinExistence type="predicted"/>
<dbReference type="Proteomes" id="UP001500897">
    <property type="component" value="Unassembled WGS sequence"/>
</dbReference>
<accession>A0ABP5I4N3</accession>
<keyword evidence="2" id="KW-1185">Reference proteome</keyword>
<evidence type="ECO:0000313" key="1">
    <source>
        <dbReference type="EMBL" id="GAA2093894.1"/>
    </source>
</evidence>